<evidence type="ECO:0000313" key="9">
    <source>
        <dbReference type="EMBL" id="HGT70982.1"/>
    </source>
</evidence>
<dbReference type="EMBL" id="DSYQ01000007">
    <property type="protein sequence ID" value="HGT70982.1"/>
    <property type="molecule type" value="Genomic_DNA"/>
</dbReference>
<dbReference type="InterPro" id="IPR017856">
    <property type="entry name" value="Integrase-like_N"/>
</dbReference>
<accession>A0A7C4R2D9</accession>
<dbReference type="Pfam" id="PF20772">
    <property type="entry name" value="TACO1_YebC_N"/>
    <property type="match status" value="1"/>
</dbReference>
<gene>
    <name evidence="9" type="ORF">ENT43_01850</name>
</gene>
<keyword evidence="4 6" id="KW-0238">DNA-binding</keyword>
<organism evidence="9">
    <name type="scientific">candidate division CPR3 bacterium</name>
    <dbReference type="NCBI Taxonomy" id="2268181"/>
    <lineage>
        <taxon>Bacteria</taxon>
        <taxon>Bacteria division CPR3</taxon>
    </lineage>
</organism>
<dbReference type="PANTHER" id="PTHR12532">
    <property type="entry name" value="TRANSLATIONAL ACTIVATOR OF CYTOCHROME C OXIDASE 1"/>
    <property type="match status" value="1"/>
</dbReference>
<evidence type="ECO:0000256" key="4">
    <source>
        <dbReference type="ARBA" id="ARBA00023125"/>
    </source>
</evidence>
<feature type="domain" description="TACO1/YebC-like second and third" evidence="7">
    <location>
        <begin position="85"/>
        <end position="243"/>
    </location>
</feature>
<protein>
    <recommendedName>
        <fullName evidence="6">Probable transcriptional regulatory protein ENT43_01850</fullName>
    </recommendedName>
</protein>
<evidence type="ECO:0000259" key="7">
    <source>
        <dbReference type="Pfam" id="PF01709"/>
    </source>
</evidence>
<reference evidence="9" key="1">
    <citation type="journal article" date="2020" name="mSystems">
        <title>Genome- and Community-Level Interaction Insights into Carbon Utilization and Element Cycling Functions of Hydrothermarchaeota in Hydrothermal Sediment.</title>
        <authorList>
            <person name="Zhou Z."/>
            <person name="Liu Y."/>
            <person name="Xu W."/>
            <person name="Pan J."/>
            <person name="Luo Z.H."/>
            <person name="Li M."/>
        </authorList>
    </citation>
    <scope>NUCLEOTIDE SEQUENCE [LARGE SCALE GENOMIC DNA]</scope>
    <source>
        <strain evidence="9">SpSt-579</strain>
    </source>
</reference>
<dbReference type="NCBIfam" id="NF009044">
    <property type="entry name" value="PRK12378.1"/>
    <property type="match status" value="1"/>
</dbReference>
<evidence type="ECO:0000256" key="6">
    <source>
        <dbReference type="HAMAP-Rule" id="MF_00693"/>
    </source>
</evidence>
<dbReference type="GO" id="GO:0006355">
    <property type="term" value="P:regulation of DNA-templated transcription"/>
    <property type="evidence" value="ECO:0007669"/>
    <property type="project" value="UniProtKB-UniRule"/>
</dbReference>
<name>A0A7C4R2D9_UNCC3</name>
<evidence type="ECO:0000256" key="2">
    <source>
        <dbReference type="ARBA" id="ARBA00022490"/>
    </source>
</evidence>
<comment type="subcellular location">
    <subcellularLocation>
        <location evidence="6">Cytoplasm</location>
    </subcellularLocation>
</comment>
<dbReference type="AlphaFoldDB" id="A0A7C4R2D9"/>
<dbReference type="PANTHER" id="PTHR12532:SF6">
    <property type="entry name" value="TRANSCRIPTIONAL REGULATORY PROTEIN YEBC-RELATED"/>
    <property type="match status" value="1"/>
</dbReference>
<evidence type="ECO:0000256" key="1">
    <source>
        <dbReference type="ARBA" id="ARBA00008724"/>
    </source>
</evidence>
<dbReference type="NCBIfam" id="TIGR01033">
    <property type="entry name" value="YebC/PmpR family DNA-binding transcriptional regulator"/>
    <property type="match status" value="1"/>
</dbReference>
<dbReference type="InterPro" id="IPR048300">
    <property type="entry name" value="TACO1_YebC-like_2nd/3rd_dom"/>
</dbReference>
<comment type="similarity">
    <text evidence="1 6">Belongs to the TACO1 family.</text>
</comment>
<evidence type="ECO:0000256" key="5">
    <source>
        <dbReference type="ARBA" id="ARBA00023163"/>
    </source>
</evidence>
<dbReference type="GO" id="GO:0003677">
    <property type="term" value="F:DNA binding"/>
    <property type="evidence" value="ECO:0007669"/>
    <property type="project" value="UniProtKB-UniRule"/>
</dbReference>
<dbReference type="SUPFAM" id="SSF75625">
    <property type="entry name" value="YebC-like"/>
    <property type="match status" value="1"/>
</dbReference>
<keyword evidence="2 6" id="KW-0963">Cytoplasm</keyword>
<keyword evidence="5 6" id="KW-0804">Transcription</keyword>
<dbReference type="InterPro" id="IPR049083">
    <property type="entry name" value="TACO1_YebC_N"/>
</dbReference>
<dbReference type="NCBIfam" id="NF001030">
    <property type="entry name" value="PRK00110.1"/>
    <property type="match status" value="1"/>
</dbReference>
<dbReference type="HAMAP" id="MF_00693">
    <property type="entry name" value="Transcrip_reg_TACO1"/>
    <property type="match status" value="1"/>
</dbReference>
<dbReference type="Gene3D" id="1.10.10.200">
    <property type="match status" value="1"/>
</dbReference>
<evidence type="ECO:0000259" key="8">
    <source>
        <dbReference type="Pfam" id="PF20772"/>
    </source>
</evidence>
<feature type="domain" description="TACO1/YebC-like N-terminal" evidence="8">
    <location>
        <begin position="5"/>
        <end position="75"/>
    </location>
</feature>
<evidence type="ECO:0000256" key="3">
    <source>
        <dbReference type="ARBA" id="ARBA00023015"/>
    </source>
</evidence>
<dbReference type="Pfam" id="PF01709">
    <property type="entry name" value="Transcrip_reg"/>
    <property type="match status" value="1"/>
</dbReference>
<sequence>MSGHSKWHNIQARKGAQDKKKANIFTKLARTITTAAREGGGDPTMNFKLRIAVDKAKAASMPKDGIERAIAKGTGAGGGAAMIPVSYEAKGPGNIDIIVDCLTDNKNRTASEIKHIFSKNGGIVGAPGSVAWNFEQKGYIEINFQFPISNFQNKDEAIMNVMDVGGVLDIEELSDALSVYTKPKELAAVAKELEIKGFKIEKMELIMDPKNTVKISDEDAEKAMRLLELLDDYDDTENVWTNME</sequence>
<dbReference type="Gene3D" id="3.30.70.980">
    <property type="match status" value="2"/>
</dbReference>
<proteinExistence type="inferred from homology"/>
<comment type="caution">
    <text evidence="9">The sequence shown here is derived from an EMBL/GenBank/DDBJ whole genome shotgun (WGS) entry which is preliminary data.</text>
</comment>
<keyword evidence="3 6" id="KW-0805">Transcription regulation</keyword>
<dbReference type="InterPro" id="IPR026564">
    <property type="entry name" value="Transcrip_reg_TACO1-like_dom3"/>
</dbReference>
<dbReference type="InterPro" id="IPR029072">
    <property type="entry name" value="YebC-like"/>
</dbReference>
<dbReference type="GO" id="GO:0005829">
    <property type="term" value="C:cytosol"/>
    <property type="evidence" value="ECO:0007669"/>
    <property type="project" value="TreeGrafter"/>
</dbReference>
<dbReference type="InterPro" id="IPR002876">
    <property type="entry name" value="Transcrip_reg_TACO1-like"/>
</dbReference>
<dbReference type="FunFam" id="1.10.10.200:FF:000002">
    <property type="entry name" value="Probable transcriptional regulatory protein CLM62_37755"/>
    <property type="match status" value="1"/>
</dbReference>